<reference evidence="4" key="1">
    <citation type="submission" date="2022-11" db="UniProtKB">
        <authorList>
            <consortium name="EnsemblMetazoa"/>
        </authorList>
    </citation>
    <scope>IDENTIFICATION</scope>
</reference>
<feature type="region of interest" description="Disordered" evidence="1">
    <location>
        <begin position="192"/>
        <end position="230"/>
    </location>
</feature>
<dbReference type="SUPFAM" id="SSF53098">
    <property type="entry name" value="Ribonuclease H-like"/>
    <property type="match status" value="1"/>
</dbReference>
<accession>A0A914BJI9</accession>
<dbReference type="GO" id="GO:0003676">
    <property type="term" value="F:nucleic acid binding"/>
    <property type="evidence" value="ECO:0007669"/>
    <property type="project" value="InterPro"/>
</dbReference>
<dbReference type="RefSeq" id="XP_038075986.1">
    <property type="nucleotide sequence ID" value="XM_038220058.1"/>
</dbReference>
<dbReference type="Pfam" id="PF17919">
    <property type="entry name" value="RT_RNaseH_2"/>
    <property type="match status" value="1"/>
</dbReference>
<dbReference type="FunFam" id="3.30.420.10:FF:000063">
    <property type="entry name" value="Retrovirus-related Pol polyprotein from transposon 297-like Protein"/>
    <property type="match status" value="1"/>
</dbReference>
<evidence type="ECO:0000259" key="3">
    <source>
        <dbReference type="PROSITE" id="PS50994"/>
    </source>
</evidence>
<dbReference type="Gene3D" id="4.10.60.10">
    <property type="entry name" value="Zinc finger, CCHC-type"/>
    <property type="match status" value="1"/>
</dbReference>
<dbReference type="InterPro" id="IPR050951">
    <property type="entry name" value="Retrovirus_Pol_polyprotein"/>
</dbReference>
<dbReference type="InterPro" id="IPR041577">
    <property type="entry name" value="RT_RNaseH_2"/>
</dbReference>
<dbReference type="Gene3D" id="3.10.10.10">
    <property type="entry name" value="HIV Type 1 Reverse Transcriptase, subunit A, domain 1"/>
    <property type="match status" value="1"/>
</dbReference>
<dbReference type="OrthoDB" id="775972at2759"/>
<evidence type="ECO:0008006" key="6">
    <source>
        <dbReference type="Google" id="ProtNLM"/>
    </source>
</evidence>
<feature type="compositionally biased region" description="Low complexity" evidence="1">
    <location>
        <begin position="1261"/>
        <end position="1270"/>
    </location>
</feature>
<dbReference type="CDD" id="cd01647">
    <property type="entry name" value="RT_LTR"/>
    <property type="match status" value="1"/>
</dbReference>
<dbReference type="Gene3D" id="3.30.420.10">
    <property type="entry name" value="Ribonuclease H-like superfamily/Ribonuclease H"/>
    <property type="match status" value="1"/>
</dbReference>
<feature type="domain" description="Integrase catalytic" evidence="3">
    <location>
        <begin position="1013"/>
        <end position="1176"/>
    </location>
</feature>
<name>A0A914BJI9_PATMI</name>
<dbReference type="OMA" id="RADKQMK"/>
<dbReference type="InterPro" id="IPR043128">
    <property type="entry name" value="Rev_trsase/Diguanyl_cyclase"/>
</dbReference>
<dbReference type="Gene3D" id="1.10.340.70">
    <property type="match status" value="1"/>
</dbReference>
<dbReference type="PROSITE" id="PS50994">
    <property type="entry name" value="INTEGRASE"/>
    <property type="match status" value="1"/>
</dbReference>
<dbReference type="EnsemblMetazoa" id="XM_038220058.1">
    <property type="protein sequence ID" value="XP_038075986.1"/>
    <property type="gene ID" value="LOC119743797"/>
</dbReference>
<feature type="domain" description="Reverse transcriptase" evidence="2">
    <location>
        <begin position="475"/>
        <end position="652"/>
    </location>
</feature>
<sequence length="1308" mass="147397">MATFSNIGEFCEKKETWEMYTDRLGEYFAANNISDAARKRAILNSVVGSQTYKLISDLLAPKKPNEATYQELVDRLEKHFKPTKSSIIARFQFNSRCRRSGESIAEYLAALRALASDCKFGQNLDEMLRDRLVCGVQNERIQKSLLAQPEDKLDLKRTVELAQSMQLAGDQAKMLSASTSTMDGSNTTVNAFKKKQAQRPNRPTWSNQRQTSARSSSTQQQKPRKPCGNCGTFHKRRECPAYGKTCHKCNKKNHYADYCRSSRHVYTVNPDSYSEEDEPAVDEQELFYVRAVDNTNLNLKHDIHATLVVNNTHVPVQLDTGARCNVLPMHVYNVIAPPKSIDNSKSTKLIAYGGTELHTVGLATLPCRIDSSLTDHNIDFHIVDTQVKAILGLTDCLRLGLLSVNNLVYHVSNDTTSPQVFKDYEDLFDSSLGSLPVIYTMTIDPNATPVVRPPRRIPAAMQDKVKSELQRMTTLGVITPVSEPTDWVSSMVATHKKNSEEIRLCIDPRDLNEALKRPHHPTRTVEEVAAKMDGATVFSVLDAKCSFWQIPLDYESSLLTTFSTPYGRYRYLRMPYGLCSASDVYQRTMEQIFADLPCSIIVDDILVGGRTKEEHDRNLKTVLDRIRKINMRLNPTKCRFGLEQVSYVGHVFTASGLKPDPAKVSAITDMPPPNDVTALQRFLGMVTYLAKFVPNLSDLTAPLRELTHSDIHWCWLEQHNAAFLAIKDKIANAPTLTYFDVRKPVTLTCDASKFGLGAACLQEGAPVAYASRTMSDTEQRYAQIEKELLAVVFACTKFHDYIYGKDIVVETDHQPLVTIVKKPLLSAPARLQRMLLRLQRYNITLVYKKGKELFLADTLSRAPLTTTGTETDDLQVMTLLSISDMRLEQLKKATACDSAMQQLTDVISRGWPSHINNAPPKAHPYFAFRDELVLDRGIILKGHKAIIPKSLRAEYIQILHEGHPGIEATKRRARDVVYWPSMCLDIEQSVSGCTVCNATKAHQQKEPLKSYPPPSLPWEHIGVDLFHWNGMDYLALGDSYSGWFDFASLDNTCASTVIEVLKRQFSIHGIPRIVISDNARQFDCFAFKQFAQSWGFQHTTSSPHFPQSNGLAESSVKRAKQLLEKTKRDGSDLYRNLLNIRNVPTNPQLGSPSQRLMSRRLRTTIPTPTPLLKPAIYTRVTAQLRKRQQQQKSSYDKSAKPLRPLTPGQVVRLQSPKGHDQLGIVQKHSRNPRSYIVNAQGTLYRRNRRHLLPVPEPPPQQQHSPDFYLPPQDPLPQPAIPHAPPPQPVLTRSGQSRSQILNTLNSFV</sequence>
<dbReference type="InterPro" id="IPR000477">
    <property type="entry name" value="RT_dom"/>
</dbReference>
<dbReference type="Pfam" id="PF00665">
    <property type="entry name" value="rve"/>
    <property type="match status" value="1"/>
</dbReference>
<feature type="compositionally biased region" description="Pro residues" evidence="1">
    <location>
        <begin position="1271"/>
        <end position="1288"/>
    </location>
</feature>
<dbReference type="FunFam" id="1.10.340.70:FF:000003">
    <property type="entry name" value="Protein CBG25708"/>
    <property type="match status" value="1"/>
</dbReference>
<dbReference type="InterPro" id="IPR021109">
    <property type="entry name" value="Peptidase_aspartic_dom_sf"/>
</dbReference>
<dbReference type="GO" id="GO:0015074">
    <property type="term" value="P:DNA integration"/>
    <property type="evidence" value="ECO:0007669"/>
    <property type="project" value="InterPro"/>
</dbReference>
<dbReference type="GeneID" id="119743797"/>
<protein>
    <recommendedName>
        <fullName evidence="6">Endonuclease</fullName>
    </recommendedName>
</protein>
<dbReference type="Gene3D" id="2.40.70.10">
    <property type="entry name" value="Acid Proteases"/>
    <property type="match status" value="1"/>
</dbReference>
<dbReference type="CDD" id="cd05481">
    <property type="entry name" value="retropepsin_like_LTR_1"/>
    <property type="match status" value="1"/>
</dbReference>
<evidence type="ECO:0000313" key="4">
    <source>
        <dbReference type="EnsemblMetazoa" id="XP_038075986.1"/>
    </source>
</evidence>
<dbReference type="InterPro" id="IPR001584">
    <property type="entry name" value="Integrase_cat-core"/>
</dbReference>
<dbReference type="InterPro" id="IPR036397">
    <property type="entry name" value="RNaseH_sf"/>
</dbReference>
<organism evidence="4 5">
    <name type="scientific">Patiria miniata</name>
    <name type="common">Bat star</name>
    <name type="synonym">Asterina miniata</name>
    <dbReference type="NCBI Taxonomy" id="46514"/>
    <lineage>
        <taxon>Eukaryota</taxon>
        <taxon>Metazoa</taxon>
        <taxon>Echinodermata</taxon>
        <taxon>Eleutherozoa</taxon>
        <taxon>Asterozoa</taxon>
        <taxon>Asteroidea</taxon>
        <taxon>Valvatacea</taxon>
        <taxon>Valvatida</taxon>
        <taxon>Asterinidae</taxon>
        <taxon>Patiria</taxon>
    </lineage>
</organism>
<evidence type="ECO:0000313" key="5">
    <source>
        <dbReference type="Proteomes" id="UP000887568"/>
    </source>
</evidence>
<dbReference type="InterPro" id="IPR041588">
    <property type="entry name" value="Integrase_H2C2"/>
</dbReference>
<dbReference type="InterPro" id="IPR012337">
    <property type="entry name" value="RNaseH-like_sf"/>
</dbReference>
<dbReference type="PANTHER" id="PTHR37984:SF8">
    <property type="entry name" value="CCHC-TYPE DOMAIN-CONTAINING PROTEIN"/>
    <property type="match status" value="1"/>
</dbReference>
<dbReference type="Gene3D" id="3.30.70.270">
    <property type="match status" value="2"/>
</dbReference>
<evidence type="ECO:0000259" key="2">
    <source>
        <dbReference type="PROSITE" id="PS50878"/>
    </source>
</evidence>
<feature type="region of interest" description="Disordered" evidence="1">
    <location>
        <begin position="1183"/>
        <end position="1205"/>
    </location>
</feature>
<dbReference type="FunFam" id="3.10.10.10:FF:000003">
    <property type="entry name" value="Retrovirus-related Pol polyprotein from transposon 297-like Protein"/>
    <property type="match status" value="1"/>
</dbReference>
<dbReference type="Proteomes" id="UP000887568">
    <property type="component" value="Unplaced"/>
</dbReference>
<evidence type="ECO:0000256" key="1">
    <source>
        <dbReference type="SAM" id="MobiDB-lite"/>
    </source>
</evidence>
<dbReference type="FunFam" id="3.30.70.270:FF:000026">
    <property type="entry name" value="Transposon Ty3-G Gag-Pol polyprotein"/>
    <property type="match status" value="1"/>
</dbReference>
<dbReference type="CDD" id="cd09274">
    <property type="entry name" value="RNase_HI_RT_Ty3"/>
    <property type="match status" value="1"/>
</dbReference>
<dbReference type="Pfam" id="PF00078">
    <property type="entry name" value="RVT_1"/>
    <property type="match status" value="1"/>
</dbReference>
<dbReference type="PROSITE" id="PS50878">
    <property type="entry name" value="RT_POL"/>
    <property type="match status" value="1"/>
</dbReference>
<dbReference type="Pfam" id="PF17921">
    <property type="entry name" value="Integrase_H2C2"/>
    <property type="match status" value="1"/>
</dbReference>
<feature type="compositionally biased region" description="Low complexity" evidence="1">
    <location>
        <begin position="206"/>
        <end position="221"/>
    </location>
</feature>
<feature type="region of interest" description="Disordered" evidence="1">
    <location>
        <begin position="1251"/>
        <end position="1296"/>
    </location>
</feature>
<dbReference type="PANTHER" id="PTHR37984">
    <property type="entry name" value="PROTEIN CBG26694"/>
    <property type="match status" value="1"/>
</dbReference>
<dbReference type="InterPro" id="IPR043502">
    <property type="entry name" value="DNA/RNA_pol_sf"/>
</dbReference>
<proteinExistence type="predicted"/>
<dbReference type="SUPFAM" id="SSF56672">
    <property type="entry name" value="DNA/RNA polymerases"/>
    <property type="match status" value="1"/>
</dbReference>
<keyword evidence="5" id="KW-1185">Reference proteome</keyword>